<evidence type="ECO:0000313" key="1">
    <source>
        <dbReference type="EMBL" id="MPC73540.1"/>
    </source>
</evidence>
<reference evidence="1 2" key="1">
    <citation type="submission" date="2019-05" db="EMBL/GenBank/DDBJ databases">
        <title>Another draft genome of Portunus trituberculatus and its Hox gene families provides insights of decapod evolution.</title>
        <authorList>
            <person name="Jeong J.-H."/>
            <person name="Song I."/>
            <person name="Kim S."/>
            <person name="Choi T."/>
            <person name="Kim D."/>
            <person name="Ryu S."/>
            <person name="Kim W."/>
        </authorList>
    </citation>
    <scope>NUCLEOTIDE SEQUENCE [LARGE SCALE GENOMIC DNA]</scope>
    <source>
        <tissue evidence="1">Muscle</tissue>
    </source>
</reference>
<accession>A0A5B7HM84</accession>
<comment type="caution">
    <text evidence="1">The sequence shown here is derived from an EMBL/GenBank/DDBJ whole genome shotgun (WGS) entry which is preliminary data.</text>
</comment>
<name>A0A5B7HM84_PORTR</name>
<protein>
    <submittedName>
        <fullName evidence="1">Uncharacterized protein</fullName>
    </submittedName>
</protein>
<evidence type="ECO:0000313" key="2">
    <source>
        <dbReference type="Proteomes" id="UP000324222"/>
    </source>
</evidence>
<dbReference type="AlphaFoldDB" id="A0A5B7HM84"/>
<keyword evidence="2" id="KW-1185">Reference proteome</keyword>
<proteinExistence type="predicted"/>
<dbReference type="Proteomes" id="UP000324222">
    <property type="component" value="Unassembled WGS sequence"/>
</dbReference>
<sequence length="70" mass="7238">MKIFPAAKFQKVGGKRRLSSSGGLGGQRKTVYEWKGDLVGGGAGERSGGMGKMGWVGRGVVKQASVMPLG</sequence>
<gene>
    <name evidence="1" type="ORF">E2C01_067873</name>
</gene>
<organism evidence="1 2">
    <name type="scientific">Portunus trituberculatus</name>
    <name type="common">Swimming crab</name>
    <name type="synonym">Neptunus trituberculatus</name>
    <dbReference type="NCBI Taxonomy" id="210409"/>
    <lineage>
        <taxon>Eukaryota</taxon>
        <taxon>Metazoa</taxon>
        <taxon>Ecdysozoa</taxon>
        <taxon>Arthropoda</taxon>
        <taxon>Crustacea</taxon>
        <taxon>Multicrustacea</taxon>
        <taxon>Malacostraca</taxon>
        <taxon>Eumalacostraca</taxon>
        <taxon>Eucarida</taxon>
        <taxon>Decapoda</taxon>
        <taxon>Pleocyemata</taxon>
        <taxon>Brachyura</taxon>
        <taxon>Eubrachyura</taxon>
        <taxon>Portunoidea</taxon>
        <taxon>Portunidae</taxon>
        <taxon>Portuninae</taxon>
        <taxon>Portunus</taxon>
    </lineage>
</organism>
<dbReference type="EMBL" id="VSRR010036985">
    <property type="protein sequence ID" value="MPC73540.1"/>
    <property type="molecule type" value="Genomic_DNA"/>
</dbReference>